<feature type="transmembrane region" description="Helical" evidence="2">
    <location>
        <begin position="69"/>
        <end position="89"/>
    </location>
</feature>
<feature type="repeat" description="TPR" evidence="1">
    <location>
        <begin position="901"/>
        <end position="934"/>
    </location>
</feature>
<dbReference type="AlphaFoldDB" id="A0A5C5Y7B5"/>
<protein>
    <recommendedName>
        <fullName evidence="5">Tetratricopeptide repeat protein</fullName>
    </recommendedName>
</protein>
<evidence type="ECO:0000313" key="4">
    <source>
        <dbReference type="Proteomes" id="UP000317238"/>
    </source>
</evidence>
<name>A0A5C5Y7B5_9PLAN</name>
<dbReference type="PROSITE" id="PS50005">
    <property type="entry name" value="TPR"/>
    <property type="match status" value="1"/>
</dbReference>
<evidence type="ECO:0008006" key="5">
    <source>
        <dbReference type="Google" id="ProtNLM"/>
    </source>
</evidence>
<evidence type="ECO:0000313" key="3">
    <source>
        <dbReference type="EMBL" id="TWT70663.1"/>
    </source>
</evidence>
<proteinExistence type="predicted"/>
<reference evidence="3 4" key="1">
    <citation type="submission" date="2019-02" db="EMBL/GenBank/DDBJ databases">
        <title>Deep-cultivation of Planctomycetes and their phenomic and genomic characterization uncovers novel biology.</title>
        <authorList>
            <person name="Wiegand S."/>
            <person name="Jogler M."/>
            <person name="Boedeker C."/>
            <person name="Pinto D."/>
            <person name="Vollmers J."/>
            <person name="Rivas-Marin E."/>
            <person name="Kohn T."/>
            <person name="Peeters S.H."/>
            <person name="Heuer A."/>
            <person name="Rast P."/>
            <person name="Oberbeckmann S."/>
            <person name="Bunk B."/>
            <person name="Jeske O."/>
            <person name="Meyerdierks A."/>
            <person name="Storesund J.E."/>
            <person name="Kallscheuer N."/>
            <person name="Luecker S."/>
            <person name="Lage O.M."/>
            <person name="Pohl T."/>
            <person name="Merkel B.J."/>
            <person name="Hornburger P."/>
            <person name="Mueller R.-W."/>
            <person name="Bruemmer F."/>
            <person name="Labrenz M."/>
            <person name="Spormann A.M."/>
            <person name="Op Den Camp H."/>
            <person name="Overmann J."/>
            <person name="Amann R."/>
            <person name="Jetten M.S.M."/>
            <person name="Mascher T."/>
            <person name="Medema M.H."/>
            <person name="Devos D.P."/>
            <person name="Kaster A.-K."/>
            <person name="Ovreas L."/>
            <person name="Rohde M."/>
            <person name="Galperin M.Y."/>
            <person name="Jogler C."/>
        </authorList>
    </citation>
    <scope>NUCLEOTIDE SEQUENCE [LARGE SCALE GENOMIC DNA]</scope>
    <source>
        <strain evidence="3 4">Pan14r</strain>
    </source>
</reference>
<keyword evidence="2" id="KW-0472">Membrane</keyword>
<comment type="caution">
    <text evidence="3">The sequence shown here is derived from an EMBL/GenBank/DDBJ whole genome shotgun (WGS) entry which is preliminary data.</text>
</comment>
<organism evidence="3 4">
    <name type="scientific">Crateriforma conspicua</name>
    <dbReference type="NCBI Taxonomy" id="2527996"/>
    <lineage>
        <taxon>Bacteria</taxon>
        <taxon>Pseudomonadati</taxon>
        <taxon>Planctomycetota</taxon>
        <taxon>Planctomycetia</taxon>
        <taxon>Planctomycetales</taxon>
        <taxon>Planctomycetaceae</taxon>
        <taxon>Crateriforma</taxon>
    </lineage>
</organism>
<keyword evidence="1" id="KW-0802">TPR repeat</keyword>
<dbReference type="EMBL" id="SJPL01000001">
    <property type="protein sequence ID" value="TWT70663.1"/>
    <property type="molecule type" value="Genomic_DNA"/>
</dbReference>
<gene>
    <name evidence="3" type="ORF">Pan14r_29700</name>
</gene>
<dbReference type="InterPro" id="IPR011990">
    <property type="entry name" value="TPR-like_helical_dom_sf"/>
</dbReference>
<dbReference type="SMART" id="SM00028">
    <property type="entry name" value="TPR"/>
    <property type="match status" value="3"/>
</dbReference>
<dbReference type="InterPro" id="IPR019734">
    <property type="entry name" value="TPR_rpt"/>
</dbReference>
<accession>A0A5C5Y7B5</accession>
<dbReference type="Gene3D" id="1.25.40.10">
    <property type="entry name" value="Tetratricopeptide repeat domain"/>
    <property type="match status" value="2"/>
</dbReference>
<evidence type="ECO:0000256" key="2">
    <source>
        <dbReference type="SAM" id="Phobius"/>
    </source>
</evidence>
<keyword evidence="2" id="KW-0812">Transmembrane</keyword>
<dbReference type="SUPFAM" id="SSF48452">
    <property type="entry name" value="TPR-like"/>
    <property type="match status" value="1"/>
</dbReference>
<keyword evidence="2" id="KW-1133">Transmembrane helix</keyword>
<sequence>MPRRRSGRCGMIRSTRRVQILAPASDPRHVFASRNGVPDPIPLTSYLMNRDVSDAGPQDRRLPTNARRLRGGGGCLFSVVAIVAIHLGWSPAVTAGEPSQRFLDALRQAGYFDMATAYLDRIDRYPGIDPQWRQSIDLERAQVFVDSALSARQADEQENAFRLAEEQLQAFIKKYPDHSRTSEARLQLGRLQLVRAGQLLAADPTPQQREQARSIYQDAAVTFDTITENLRDTLRDMRGQKIDAAKEPEKVAQRDRFRYEFLQAQLSSGDARLSAAKTYDDPSKQGSKLLERAESQFSELMDKYGDYVPGALAAVSRGQVQQVAGKFEAAKASYLEMLEQPEADPLREGKIKAITGLLQIATDESSTDFPVVLDRAKRIADSLRPNEVELPAVQDFRLALADAHLSKSKDESINATIRKRHVTDARRLLLAAEKVAGTHQAAVKERLAEIGIERSEIADVEIDTPASIDDAVLATRQILDQVETLSDEVQKLTAAKAPEDQIRNVQKALTTARTKGIEMLTQGLGLVDQSTDLNLVNDARQYLTYLLLQERRYRETAVVGSFAAYAAPGTEIGKTCGLWALSALQQLLVESGDDINDGLASQVRILGSYLTKTWPGDPQTAQAQGVMIRIALRKDKWDDAETLINELPDGPEKGAMKRLAGQVFFTESSKLRRDQQTEAADAMRQRSIGMLGDGLDAIVGKLVAPEAIAASLSLAKAQLRSDAPDDAVETLRHPVHGPITTVGKVNPPTESFLTDVYATELNALVALLKQDVGNLSRRQDLFKQIDAAMTNLRQSADKSGAKDRLTNTLFTLARDLRDDIESAAPNQRDGFITAFELFLQRIGATANDPDIIQWVAQESLTLGESLMQPGEQKATGRSLKLIQTASDALDKLAEKEAKPSAALRFQRGRANRLLGNYSAALDAFQSVLSETPQMLNAQVEAALTYEQWAGSIRPALAGKAYSAAMLGGRPGDDGKNTVWGWGKISSATSRSPKFRDTFFDARYHVALCRFLMGKATNNNRVIQQAIRDVTQVHAIYPDMGGPAQKKKFNALLKRIQTAAGVPAIGLEENK</sequence>
<evidence type="ECO:0000256" key="1">
    <source>
        <dbReference type="PROSITE-ProRule" id="PRU00339"/>
    </source>
</evidence>
<keyword evidence="4" id="KW-1185">Reference proteome</keyword>
<dbReference type="Proteomes" id="UP000317238">
    <property type="component" value="Unassembled WGS sequence"/>
</dbReference>